<dbReference type="Proteomes" id="UP001150581">
    <property type="component" value="Unassembled WGS sequence"/>
</dbReference>
<keyword evidence="2" id="KW-1185">Reference proteome</keyword>
<accession>A0ACC1I6L9</accession>
<protein>
    <submittedName>
        <fullName evidence="1">Uncharacterized protein</fullName>
    </submittedName>
</protein>
<evidence type="ECO:0000313" key="1">
    <source>
        <dbReference type="EMBL" id="KAJ1888894.1"/>
    </source>
</evidence>
<dbReference type="EMBL" id="JANBPG010001652">
    <property type="protein sequence ID" value="KAJ1888894.1"/>
    <property type="molecule type" value="Genomic_DNA"/>
</dbReference>
<sequence>MLTSPSVRASQRRQAEGTVDDARKKQATGARRPAWLAPLEQQQQQQTGQHAAEHIDADDSDGSESTHSSVLLQGDRHAVYASGALPDEAAALVAAARACGAAVASGASEHFAFVATAAECVVWSLARSALGSGVHRLEMPGGGGEAPVVVLIGGGAGDVGVLACSGGGRLRLWARVVFGLGGAARFRAADLGDGLRGDVCERALLVHGDLAVVATRRGRLFQVALGGGELHARQLSRSAEAGGSLLGAVAALLGGGSGGSGGSGGDALVGLAAGARTELRQSREVLLLTRTRLVKWVVSRAHGDRLLFSADVARTLRQAAAARFGADADVELLDVAATHAGDVCVLVALHTARRSMAALALLSAPHVSAEPAVAALWPLATALDTSSLRLALPAGGPALFVVAPRAVVVGVLPPAAGAARLALEAAVCFRGAVLGFGAGADAALALVCEGAGAGVLRVAADVAARQAGADAAPAREGAEADELPGEQWPRPATRAGSSADSLAAQTRALTAQLEQAVFFGSDSSPLAFAIASSAPGEDAALQAAALHVSRSVLDGSSRLVADRLDLGAHLRERLRRAHAVMRVLAANGLAAKVSAAARAQLCAAAEQLAAASALWAHQNAAWAQQLPSAAAQQLPSAAAQLLPSAAAAFLEARGLRARDALRELLRHHTAALGALLAFVHGREPALRRALEASERGAGESRLVAYEASRIVAAALHAALRYRFAHAELYAVPADLAPEHWTAAAPVVDLLEARLEATYALCRDLSARHCAAIHERIERAALPGDDAADGSRLSVFDDAVSASFAGEAGSDAEPDDLASDDDPYASPAALLRDCVNLMGPLANLCFRAFLDRIASLRRAQSPGADAMCRRYDAVRPRFLLSLVPLARAPVAFRLAEEYCDLATLVALVFATDAANAAEHLRNYVGQFGAAFGRTLLAYYERRRAWASLLYTQDSAFDAWLKDYIDEREQEVPHGPMAQIGWVHDVKVGDFGAAAGKLARAALDSDEVSQTRTLLSLSKLAFVIADAASSDQSDSGTGDRLASEARTRLEDVLELCEVQESLQGFVAQVAAVALPLGAEDAIERSALDAAMRTTTPELRHERPALYTAYCDLLTRSLGGRTLDIEDILDLLTFPDNITVDSDLMRDRHCLAVDILSRTNHTIPASARNAALRTIWRRVFISDNWAVLQPVLSAPNVPDKLLRSNLRATELYHILRSCLAVRELPYPDCFISPTEAFALDEDLEHFDDNKNIASADNGPPSPSASRVLLLSGDYIVENNRLQGAVEHGLSRYFDEIMRMVADESSTPKSQFSRTDSSSESVDRSMDEASESAEAEGDGDDVQDVNMDSD</sequence>
<name>A0ACC1I6L9_9FUNG</name>
<reference evidence="1" key="1">
    <citation type="submission" date="2022-07" db="EMBL/GenBank/DDBJ databases">
        <title>Phylogenomic reconstructions and comparative analyses of Kickxellomycotina fungi.</title>
        <authorList>
            <person name="Reynolds N.K."/>
            <person name="Stajich J.E."/>
            <person name="Barry K."/>
            <person name="Grigoriev I.V."/>
            <person name="Crous P."/>
            <person name="Smith M.E."/>
        </authorList>
    </citation>
    <scope>NUCLEOTIDE SEQUENCE</scope>
    <source>
        <strain evidence="1">Benny 63K</strain>
    </source>
</reference>
<proteinExistence type="predicted"/>
<gene>
    <name evidence="1" type="ORF">LPJ66_008333</name>
</gene>
<evidence type="ECO:0000313" key="2">
    <source>
        <dbReference type="Proteomes" id="UP001150581"/>
    </source>
</evidence>
<comment type="caution">
    <text evidence="1">The sequence shown here is derived from an EMBL/GenBank/DDBJ whole genome shotgun (WGS) entry which is preliminary data.</text>
</comment>
<organism evidence="1 2">
    <name type="scientific">Kickxella alabastrina</name>
    <dbReference type="NCBI Taxonomy" id="61397"/>
    <lineage>
        <taxon>Eukaryota</taxon>
        <taxon>Fungi</taxon>
        <taxon>Fungi incertae sedis</taxon>
        <taxon>Zoopagomycota</taxon>
        <taxon>Kickxellomycotina</taxon>
        <taxon>Kickxellomycetes</taxon>
        <taxon>Kickxellales</taxon>
        <taxon>Kickxellaceae</taxon>
        <taxon>Kickxella</taxon>
    </lineage>
</organism>